<protein>
    <submittedName>
        <fullName evidence="1">Gag-Pol polyprotein</fullName>
    </submittedName>
</protein>
<evidence type="ECO:0000313" key="1">
    <source>
        <dbReference type="EMBL" id="KAA3480810.1"/>
    </source>
</evidence>
<keyword evidence="2" id="KW-1185">Reference proteome</keyword>
<dbReference type="Proteomes" id="UP000325315">
    <property type="component" value="Unassembled WGS sequence"/>
</dbReference>
<gene>
    <name evidence="1" type="ORF">EPI10_021222</name>
</gene>
<organism evidence="1 2">
    <name type="scientific">Gossypium australe</name>
    <dbReference type="NCBI Taxonomy" id="47621"/>
    <lineage>
        <taxon>Eukaryota</taxon>
        <taxon>Viridiplantae</taxon>
        <taxon>Streptophyta</taxon>
        <taxon>Embryophyta</taxon>
        <taxon>Tracheophyta</taxon>
        <taxon>Spermatophyta</taxon>
        <taxon>Magnoliopsida</taxon>
        <taxon>eudicotyledons</taxon>
        <taxon>Gunneridae</taxon>
        <taxon>Pentapetalae</taxon>
        <taxon>rosids</taxon>
        <taxon>malvids</taxon>
        <taxon>Malvales</taxon>
        <taxon>Malvaceae</taxon>
        <taxon>Malvoideae</taxon>
        <taxon>Gossypium</taxon>
    </lineage>
</organism>
<name>A0A5B6WGM9_9ROSI</name>
<accession>A0A5B6WGM9</accession>
<evidence type="ECO:0000313" key="2">
    <source>
        <dbReference type="Proteomes" id="UP000325315"/>
    </source>
</evidence>
<sequence length="125" mass="14085">MVARVSRAPIWTICEHCNRRHPGEYLRKIEACLHCGFMGHMLRDYPKGAGFSQSQIYTPTSSRGRGRELGGPTQVYAIREPQVRELTNVIAGTFTLQYVPLFALIDSGFTHSYILRDLVGELGFP</sequence>
<comment type="caution">
    <text evidence="1">The sequence shown here is derived from an EMBL/GenBank/DDBJ whole genome shotgun (WGS) entry which is preliminary data.</text>
</comment>
<reference evidence="2" key="1">
    <citation type="journal article" date="2019" name="Plant Biotechnol. J.">
        <title>Genome sequencing of the Australian wild diploid species Gossypium australe highlights disease resistance and delayed gland morphogenesis.</title>
        <authorList>
            <person name="Cai Y."/>
            <person name="Cai X."/>
            <person name="Wang Q."/>
            <person name="Wang P."/>
            <person name="Zhang Y."/>
            <person name="Cai C."/>
            <person name="Xu Y."/>
            <person name="Wang K."/>
            <person name="Zhou Z."/>
            <person name="Wang C."/>
            <person name="Geng S."/>
            <person name="Li B."/>
            <person name="Dong Q."/>
            <person name="Hou Y."/>
            <person name="Wang H."/>
            <person name="Ai P."/>
            <person name="Liu Z."/>
            <person name="Yi F."/>
            <person name="Sun M."/>
            <person name="An G."/>
            <person name="Cheng J."/>
            <person name="Zhang Y."/>
            <person name="Shi Q."/>
            <person name="Xie Y."/>
            <person name="Shi X."/>
            <person name="Chang Y."/>
            <person name="Huang F."/>
            <person name="Chen Y."/>
            <person name="Hong S."/>
            <person name="Mi L."/>
            <person name="Sun Q."/>
            <person name="Zhang L."/>
            <person name="Zhou B."/>
            <person name="Peng R."/>
            <person name="Zhang X."/>
            <person name="Liu F."/>
        </authorList>
    </citation>
    <scope>NUCLEOTIDE SEQUENCE [LARGE SCALE GENOMIC DNA]</scope>
    <source>
        <strain evidence="2">cv. PA1801</strain>
    </source>
</reference>
<dbReference type="Pfam" id="PF08284">
    <property type="entry name" value="RVP_2"/>
    <property type="match status" value="1"/>
</dbReference>
<proteinExistence type="predicted"/>
<dbReference type="EMBL" id="SMMG02000003">
    <property type="protein sequence ID" value="KAA3480810.1"/>
    <property type="molecule type" value="Genomic_DNA"/>
</dbReference>
<dbReference type="OrthoDB" id="1751882at2759"/>
<dbReference type="AlphaFoldDB" id="A0A5B6WGM9"/>